<evidence type="ECO:0000313" key="3">
    <source>
        <dbReference type="EMBL" id="QWU14906.1"/>
    </source>
</evidence>
<reference evidence="4 5" key="1">
    <citation type="submission" date="2016-10" db="EMBL/GenBank/DDBJ databases">
        <authorList>
            <person name="de Groot N.N."/>
        </authorList>
    </citation>
    <scope>NUCLEOTIDE SEQUENCE [LARGE SCALE GENOMIC DNA]</scope>
    <source>
        <strain evidence="4 5">CGMCC 1.10238</strain>
    </source>
</reference>
<protein>
    <submittedName>
        <fullName evidence="3">Aldo/keto reductase</fullName>
    </submittedName>
    <submittedName>
        <fullName evidence="4">Predicted oxidoreductase</fullName>
    </submittedName>
</protein>
<keyword evidence="6" id="KW-1185">Reference proteome</keyword>
<dbReference type="SUPFAM" id="SSF51430">
    <property type="entry name" value="NAD(P)-linked oxidoreductase"/>
    <property type="match status" value="1"/>
</dbReference>
<feature type="domain" description="NADP-dependent oxidoreductase" evidence="2">
    <location>
        <begin position="16"/>
        <end position="315"/>
    </location>
</feature>
<keyword evidence="1" id="KW-0560">Oxidoreductase</keyword>
<dbReference type="Proteomes" id="UP000198809">
    <property type="component" value="Unassembled WGS sequence"/>
</dbReference>
<dbReference type="EMBL" id="FODH01000009">
    <property type="protein sequence ID" value="SEO60105.1"/>
    <property type="molecule type" value="Genomic_DNA"/>
</dbReference>
<dbReference type="CDD" id="cd19082">
    <property type="entry name" value="AKR_AKR10A1_2"/>
    <property type="match status" value="1"/>
</dbReference>
<organism evidence="4 5">
    <name type="scientific">Paenibacillus sophorae</name>
    <dbReference type="NCBI Taxonomy" id="1333845"/>
    <lineage>
        <taxon>Bacteria</taxon>
        <taxon>Bacillati</taxon>
        <taxon>Bacillota</taxon>
        <taxon>Bacilli</taxon>
        <taxon>Bacillales</taxon>
        <taxon>Paenibacillaceae</taxon>
        <taxon>Paenibacillus</taxon>
    </lineage>
</organism>
<dbReference type="Gene3D" id="3.20.20.100">
    <property type="entry name" value="NADP-dependent oxidoreductase domain"/>
    <property type="match status" value="1"/>
</dbReference>
<dbReference type="OrthoDB" id="9773828at2"/>
<evidence type="ECO:0000313" key="5">
    <source>
        <dbReference type="Proteomes" id="UP000198809"/>
    </source>
</evidence>
<reference evidence="3 6" key="2">
    <citation type="submission" date="2021-06" db="EMBL/GenBank/DDBJ databases">
        <title>Whole genome sequence of Paenibacillus sophorae DSM23020 for comparative genomics.</title>
        <authorList>
            <person name="Kim M.-J."/>
            <person name="Lee G."/>
            <person name="Shin J.-H."/>
        </authorList>
    </citation>
    <scope>NUCLEOTIDE SEQUENCE [LARGE SCALE GENOMIC DNA]</scope>
    <source>
        <strain evidence="3 6">DSM 23020</strain>
    </source>
</reference>
<dbReference type="PRINTS" id="PR00069">
    <property type="entry name" value="ALDKETRDTASE"/>
</dbReference>
<dbReference type="RefSeq" id="WP_036591339.1">
    <property type="nucleotide sequence ID" value="NZ_CP076607.1"/>
</dbReference>
<gene>
    <name evidence="3" type="ORF">KP014_23815</name>
    <name evidence="4" type="ORF">SAMN04487895_10993</name>
</gene>
<dbReference type="InterPro" id="IPR020471">
    <property type="entry name" value="AKR"/>
</dbReference>
<accession>A0A1H8R0W3</accession>
<dbReference type="PANTHER" id="PTHR43364">
    <property type="entry name" value="NADH-SPECIFIC METHYLGLYOXAL REDUCTASE-RELATED"/>
    <property type="match status" value="1"/>
</dbReference>
<evidence type="ECO:0000313" key="4">
    <source>
        <dbReference type="EMBL" id="SEO60105.1"/>
    </source>
</evidence>
<dbReference type="Proteomes" id="UP000683429">
    <property type="component" value="Chromosome"/>
</dbReference>
<evidence type="ECO:0000313" key="6">
    <source>
        <dbReference type="Proteomes" id="UP000683429"/>
    </source>
</evidence>
<name>A0A1H8R0W3_9BACL</name>
<dbReference type="InterPro" id="IPR050523">
    <property type="entry name" value="AKR_Detox_Biosynth"/>
</dbReference>
<evidence type="ECO:0000259" key="2">
    <source>
        <dbReference type="Pfam" id="PF00248"/>
    </source>
</evidence>
<dbReference type="AlphaFoldDB" id="A0A1H8R0W3"/>
<evidence type="ECO:0000256" key="1">
    <source>
        <dbReference type="ARBA" id="ARBA00023002"/>
    </source>
</evidence>
<dbReference type="InterPro" id="IPR036812">
    <property type="entry name" value="NAD(P)_OxRdtase_dom_sf"/>
</dbReference>
<dbReference type="InterPro" id="IPR023210">
    <property type="entry name" value="NADP_OxRdtase_dom"/>
</dbReference>
<dbReference type="EMBL" id="CP076607">
    <property type="protein sequence ID" value="QWU14906.1"/>
    <property type="molecule type" value="Genomic_DNA"/>
</dbReference>
<dbReference type="STRING" id="1333845.SAMN04487895_10993"/>
<dbReference type="GO" id="GO:0016491">
    <property type="term" value="F:oxidoreductase activity"/>
    <property type="evidence" value="ECO:0007669"/>
    <property type="project" value="UniProtKB-KW"/>
</dbReference>
<dbReference type="PANTHER" id="PTHR43364:SF4">
    <property type="entry name" value="NAD(P)-LINKED OXIDOREDUCTASE SUPERFAMILY PROTEIN"/>
    <property type="match status" value="1"/>
</dbReference>
<proteinExistence type="predicted"/>
<dbReference type="GO" id="GO:0005829">
    <property type="term" value="C:cytosol"/>
    <property type="evidence" value="ECO:0007669"/>
    <property type="project" value="TreeGrafter"/>
</dbReference>
<dbReference type="Pfam" id="PF00248">
    <property type="entry name" value="Aldo_ket_red"/>
    <property type="match status" value="1"/>
</dbReference>
<sequence length="324" mass="36249">MKYYQVKGLDKPVSEIILGTGWFNLAPAEQVNELMEAYVASGGNVLDTGRFYGVGKSERVVADWIKSTGKREELVLINKAGHHYVDENNVHYPEVSRVKPECITEDLEYSLNNMQLEYFDMYLLHRDDVTVPVGDLMDRLEQHHKEGKIKAYGVSNWSIERIEESMAYCEAKGYQGISVNNPSYSLARVDTPRWVGAVYADDAYARWHEGKDVFLISWASQAAGFFADIYPTDGTAPADIIAAYFNDENFEKLHRCNILAAEKGQDVEPINVALAYVLSQGFPVAAVAGPRNVKEYLSTLKVLDLKLTPAEVAYLSLQTNSVTA</sequence>